<dbReference type="EMBL" id="SIRE01000005">
    <property type="protein sequence ID" value="TBL80423.1"/>
    <property type="molecule type" value="Genomic_DNA"/>
</dbReference>
<dbReference type="AlphaFoldDB" id="A0A4Q9DTY1"/>
<dbReference type="InterPro" id="IPR018490">
    <property type="entry name" value="cNMP-bd_dom_sf"/>
</dbReference>
<organism evidence="7 8">
    <name type="scientific">Paenibacillus thalictri</name>
    <dbReference type="NCBI Taxonomy" id="2527873"/>
    <lineage>
        <taxon>Bacteria</taxon>
        <taxon>Bacillati</taxon>
        <taxon>Bacillota</taxon>
        <taxon>Bacilli</taxon>
        <taxon>Bacillales</taxon>
        <taxon>Paenibacillaceae</taxon>
        <taxon>Paenibacillus</taxon>
    </lineage>
</organism>
<accession>A0A4Q9DTY1</accession>
<dbReference type="SUPFAM" id="SSF46785">
    <property type="entry name" value="Winged helix' DNA-binding domain"/>
    <property type="match status" value="1"/>
</dbReference>
<dbReference type="PROSITE" id="PS51063">
    <property type="entry name" value="HTH_CRP_2"/>
    <property type="match status" value="1"/>
</dbReference>
<protein>
    <submittedName>
        <fullName evidence="7">Crp/Fnr family transcriptional regulator</fullName>
    </submittedName>
</protein>
<sequence>MKTHHDSERIQNHIATHHLDQMFSSVAALNLHFRTYDANETILSEGEMLDGIYIQVEGQSRVSSSLETGKSLLLRFCHPVSIFGDIELIQNVAVQSRVEAIRPCSFIFVPIREVRQHLMGDPLFLNELLRHMAYKLQTCTAASRVNLLSSVEERFASYLLSTGLPKDFGKELHTTHTAEIAAIVGTSSRHINRLVHKLECRGIIAKNKNGIDILDWDELDRISNGVRYD</sequence>
<proteinExistence type="predicted"/>
<dbReference type="InterPro" id="IPR050397">
    <property type="entry name" value="Env_Response_Regulators"/>
</dbReference>
<reference evidence="7 8" key="1">
    <citation type="submission" date="2019-02" db="EMBL/GenBank/DDBJ databases">
        <title>Paenibacillus sp. nov., isolated from surface-sterilized tissue of Thalictrum simplex L.</title>
        <authorList>
            <person name="Tuo L."/>
        </authorList>
    </citation>
    <scope>NUCLEOTIDE SEQUENCE [LARGE SCALE GENOMIC DNA]</scope>
    <source>
        <strain evidence="7 8">N2SHLJ1</strain>
    </source>
</reference>
<evidence type="ECO:0000256" key="4">
    <source>
        <dbReference type="ARBA" id="ARBA00023163"/>
    </source>
</evidence>
<dbReference type="PROSITE" id="PS50042">
    <property type="entry name" value="CNMP_BINDING_3"/>
    <property type="match status" value="1"/>
</dbReference>
<keyword evidence="3" id="KW-0010">Activator</keyword>
<evidence type="ECO:0000259" key="5">
    <source>
        <dbReference type="PROSITE" id="PS50042"/>
    </source>
</evidence>
<dbReference type="SMART" id="SM00100">
    <property type="entry name" value="cNMP"/>
    <property type="match status" value="1"/>
</dbReference>
<dbReference type="Pfam" id="PF13545">
    <property type="entry name" value="HTH_Crp_2"/>
    <property type="match status" value="1"/>
</dbReference>
<feature type="domain" description="HTH crp-type" evidence="6">
    <location>
        <begin position="149"/>
        <end position="217"/>
    </location>
</feature>
<dbReference type="Proteomes" id="UP000293142">
    <property type="component" value="Unassembled WGS sequence"/>
</dbReference>
<dbReference type="Gene3D" id="1.10.10.10">
    <property type="entry name" value="Winged helix-like DNA-binding domain superfamily/Winged helix DNA-binding domain"/>
    <property type="match status" value="1"/>
</dbReference>
<dbReference type="PANTHER" id="PTHR24567">
    <property type="entry name" value="CRP FAMILY TRANSCRIPTIONAL REGULATORY PROTEIN"/>
    <property type="match status" value="1"/>
</dbReference>
<name>A0A4Q9DTY1_9BACL</name>
<keyword evidence="1" id="KW-0805">Transcription regulation</keyword>
<dbReference type="GO" id="GO:0003700">
    <property type="term" value="F:DNA-binding transcription factor activity"/>
    <property type="evidence" value="ECO:0007669"/>
    <property type="project" value="TreeGrafter"/>
</dbReference>
<evidence type="ECO:0000259" key="6">
    <source>
        <dbReference type="PROSITE" id="PS51063"/>
    </source>
</evidence>
<gene>
    <name evidence="7" type="ORF">EYB31_08385</name>
</gene>
<dbReference type="SUPFAM" id="SSF51206">
    <property type="entry name" value="cAMP-binding domain-like"/>
    <property type="match status" value="1"/>
</dbReference>
<dbReference type="GO" id="GO:0005829">
    <property type="term" value="C:cytosol"/>
    <property type="evidence" value="ECO:0007669"/>
    <property type="project" value="TreeGrafter"/>
</dbReference>
<dbReference type="GO" id="GO:0003677">
    <property type="term" value="F:DNA binding"/>
    <property type="evidence" value="ECO:0007669"/>
    <property type="project" value="UniProtKB-KW"/>
</dbReference>
<keyword evidence="8" id="KW-1185">Reference proteome</keyword>
<dbReference type="RefSeq" id="WP_131012836.1">
    <property type="nucleotide sequence ID" value="NZ_SIRE01000005.1"/>
</dbReference>
<comment type="caution">
    <text evidence="7">The sequence shown here is derived from an EMBL/GenBank/DDBJ whole genome shotgun (WGS) entry which is preliminary data.</text>
</comment>
<dbReference type="CDD" id="cd00038">
    <property type="entry name" value="CAP_ED"/>
    <property type="match status" value="1"/>
</dbReference>
<dbReference type="Pfam" id="PF00027">
    <property type="entry name" value="cNMP_binding"/>
    <property type="match status" value="1"/>
</dbReference>
<dbReference type="InterPro" id="IPR000595">
    <property type="entry name" value="cNMP-bd_dom"/>
</dbReference>
<dbReference type="InterPro" id="IPR014710">
    <property type="entry name" value="RmlC-like_jellyroll"/>
</dbReference>
<dbReference type="OrthoDB" id="581021at2"/>
<keyword evidence="2" id="KW-0238">DNA-binding</keyword>
<evidence type="ECO:0000256" key="1">
    <source>
        <dbReference type="ARBA" id="ARBA00023015"/>
    </source>
</evidence>
<evidence type="ECO:0000256" key="2">
    <source>
        <dbReference type="ARBA" id="ARBA00023125"/>
    </source>
</evidence>
<keyword evidence="4" id="KW-0804">Transcription</keyword>
<evidence type="ECO:0000313" key="8">
    <source>
        <dbReference type="Proteomes" id="UP000293142"/>
    </source>
</evidence>
<dbReference type="InterPro" id="IPR012318">
    <property type="entry name" value="HTH_CRP"/>
</dbReference>
<evidence type="ECO:0000313" key="7">
    <source>
        <dbReference type="EMBL" id="TBL80423.1"/>
    </source>
</evidence>
<dbReference type="InterPro" id="IPR036390">
    <property type="entry name" value="WH_DNA-bd_sf"/>
</dbReference>
<dbReference type="PANTHER" id="PTHR24567:SF26">
    <property type="entry name" value="REGULATORY PROTEIN YEIL"/>
    <property type="match status" value="1"/>
</dbReference>
<dbReference type="Gene3D" id="2.60.120.10">
    <property type="entry name" value="Jelly Rolls"/>
    <property type="match status" value="1"/>
</dbReference>
<feature type="domain" description="Cyclic nucleotide-binding" evidence="5">
    <location>
        <begin position="15"/>
        <end position="135"/>
    </location>
</feature>
<evidence type="ECO:0000256" key="3">
    <source>
        <dbReference type="ARBA" id="ARBA00023159"/>
    </source>
</evidence>
<dbReference type="InterPro" id="IPR036388">
    <property type="entry name" value="WH-like_DNA-bd_sf"/>
</dbReference>